<dbReference type="InterPro" id="IPR023591">
    <property type="entry name" value="Ribosomal_uS2_flav_dom_sf"/>
</dbReference>
<gene>
    <name evidence="5 6" type="primary">rps2</name>
</gene>
<dbReference type="GO" id="GO:0003735">
    <property type="term" value="F:structural constituent of ribosome"/>
    <property type="evidence" value="ECO:0007669"/>
    <property type="project" value="InterPro"/>
</dbReference>
<organism evidence="6">
    <name type="scientific">Phyllocladus aspleniifolius</name>
    <dbReference type="NCBI Taxonomy" id="120602"/>
    <lineage>
        <taxon>Eukaryota</taxon>
        <taxon>Viridiplantae</taxon>
        <taxon>Streptophyta</taxon>
        <taxon>Embryophyta</taxon>
        <taxon>Tracheophyta</taxon>
        <taxon>Spermatophyta</taxon>
        <taxon>Pinopsida</taxon>
        <taxon>Pinidae</taxon>
        <taxon>Conifers II</taxon>
        <taxon>Araucariales</taxon>
        <taxon>Podocarpaceae</taxon>
        <taxon>Phyllocladus</taxon>
    </lineage>
</organism>
<reference evidence="6" key="1">
    <citation type="journal article" date="2018" name="Mol. Phylogenet. Evol.">
        <title>Enlarged and highly repetitive plastome of Lagarostrobos and plastid phylogenomics of Podocarpaceae.</title>
        <authorList>
            <person name="Sudianto E."/>
            <person name="Wu C.-S."/>
            <person name="Leonhard L."/>
            <person name="Martine W.F."/>
            <person name="Chaw S.-M."/>
        </authorList>
    </citation>
    <scope>NUCLEOTIDE SEQUENCE</scope>
</reference>
<dbReference type="CDD" id="cd01425">
    <property type="entry name" value="RPS2"/>
    <property type="match status" value="1"/>
</dbReference>
<dbReference type="GO" id="GO:0009507">
    <property type="term" value="C:chloroplast"/>
    <property type="evidence" value="ECO:0007669"/>
    <property type="project" value="UniProtKB-SubCell"/>
</dbReference>
<dbReference type="PANTHER" id="PTHR12534">
    <property type="entry name" value="30S RIBOSOMAL PROTEIN S2 PROKARYOTIC AND ORGANELLAR"/>
    <property type="match status" value="1"/>
</dbReference>
<dbReference type="Gene3D" id="1.10.287.610">
    <property type="entry name" value="Helix hairpin bin"/>
    <property type="match status" value="1"/>
</dbReference>
<dbReference type="PRINTS" id="PR00395">
    <property type="entry name" value="RIBOSOMALS2"/>
</dbReference>
<accession>A0A3T0ZE57</accession>
<dbReference type="PROSITE" id="PS00962">
    <property type="entry name" value="RIBOSOMAL_S2_1"/>
    <property type="match status" value="1"/>
</dbReference>
<protein>
    <recommendedName>
        <fullName evidence="4 5">Small ribosomal subunit protein uS2c</fullName>
    </recommendedName>
</protein>
<proteinExistence type="inferred from homology"/>
<evidence type="ECO:0000313" key="6">
    <source>
        <dbReference type="EMBL" id="BBF91142.1"/>
    </source>
</evidence>
<dbReference type="SUPFAM" id="SSF52313">
    <property type="entry name" value="Ribosomal protein S2"/>
    <property type="match status" value="1"/>
</dbReference>
<dbReference type="AlphaFoldDB" id="A0A3T0ZE57"/>
<evidence type="ECO:0000256" key="1">
    <source>
        <dbReference type="ARBA" id="ARBA00006242"/>
    </source>
</evidence>
<keyword evidence="2 5" id="KW-0689">Ribosomal protein</keyword>
<geneLocation type="chloroplast" evidence="6"/>
<dbReference type="GO" id="GO:0006412">
    <property type="term" value="P:translation"/>
    <property type="evidence" value="ECO:0007669"/>
    <property type="project" value="UniProtKB-UniRule"/>
</dbReference>
<dbReference type="HAMAP" id="MF_00291_B">
    <property type="entry name" value="Ribosomal_uS2_B"/>
    <property type="match status" value="1"/>
</dbReference>
<evidence type="ECO:0000256" key="3">
    <source>
        <dbReference type="ARBA" id="ARBA00023274"/>
    </source>
</evidence>
<dbReference type="PANTHER" id="PTHR12534:SF0">
    <property type="entry name" value="SMALL RIBOSOMAL SUBUNIT PROTEIN US2M"/>
    <property type="match status" value="1"/>
</dbReference>
<dbReference type="GO" id="GO:0005763">
    <property type="term" value="C:mitochondrial small ribosomal subunit"/>
    <property type="evidence" value="ECO:0007669"/>
    <property type="project" value="TreeGrafter"/>
</dbReference>
<keyword evidence="6" id="KW-0934">Plastid</keyword>
<comment type="similarity">
    <text evidence="1 5">Belongs to the universal ribosomal protein uS2 family.</text>
</comment>
<dbReference type="InterPro" id="IPR001865">
    <property type="entry name" value="Ribosomal_uS2"/>
</dbReference>
<keyword evidence="6" id="KW-0150">Chloroplast</keyword>
<dbReference type="InterPro" id="IPR005706">
    <property type="entry name" value="Ribosomal_uS2_bac/mit/plastid"/>
</dbReference>
<dbReference type="EMBL" id="AP018904">
    <property type="protein sequence ID" value="BBF91142.1"/>
    <property type="molecule type" value="Genomic_DNA"/>
</dbReference>
<evidence type="ECO:0000256" key="4">
    <source>
        <dbReference type="ARBA" id="ARBA00035155"/>
    </source>
</evidence>
<keyword evidence="3 5" id="KW-0687">Ribonucleoprotein</keyword>
<name>A0A3T0ZE57_9CONI</name>
<evidence type="ECO:0000256" key="2">
    <source>
        <dbReference type="ARBA" id="ARBA00022980"/>
    </source>
</evidence>
<dbReference type="NCBIfam" id="TIGR01011">
    <property type="entry name" value="rpsB_bact"/>
    <property type="match status" value="1"/>
</dbReference>
<comment type="subcellular location">
    <subcellularLocation>
        <location evidence="5">Plastid</location>
        <location evidence="5">Chloroplast</location>
    </subcellularLocation>
</comment>
<dbReference type="InterPro" id="IPR018130">
    <property type="entry name" value="Ribosomal_uS2_CS"/>
</dbReference>
<evidence type="ECO:0000256" key="5">
    <source>
        <dbReference type="HAMAP-Rule" id="MF_00291"/>
    </source>
</evidence>
<dbReference type="Pfam" id="PF00318">
    <property type="entry name" value="Ribosomal_S2"/>
    <property type="match status" value="1"/>
</dbReference>
<sequence length="257" mass="29536">MIFRKKKGESRRNEKMRKHDWNIKLKEMMKAGVHFGHKTRKWNPKMAPYVFTGRRNLHIINLTQTARFLSEACNLVFDAAGKGKHILIVGTKNPAAVAAKSAALRARCHYFNQKWPGGMLTNWSTTKMKLKKLQYLTKKQAGGFRRFTKKEAARFKRQLNQLQKYLGGFRYMTSLPDIVIIVDQKKQYTAIEECNTLGIPTISLVDTDCDPDLVDIPIPANDDSITSIRLILKKLTSAIRKGRSIAYVKTKKRRPRS</sequence>
<dbReference type="Gene3D" id="3.40.50.10490">
    <property type="entry name" value="Glucose-6-phosphate isomerase like protein, domain 1"/>
    <property type="match status" value="1"/>
</dbReference>